<keyword evidence="7" id="KW-1185">Reference proteome</keyword>
<dbReference type="SMART" id="SM00212">
    <property type="entry name" value="UBCc"/>
    <property type="match status" value="1"/>
</dbReference>
<dbReference type="OrthoDB" id="19692at2759"/>
<dbReference type="Pfam" id="PF00179">
    <property type="entry name" value="UQ_con"/>
    <property type="match status" value="1"/>
</dbReference>
<evidence type="ECO:0000313" key="7">
    <source>
        <dbReference type="Proteomes" id="UP000070544"/>
    </source>
</evidence>
<keyword evidence="4" id="KW-0547">Nucleotide-binding</keyword>
<dbReference type="InterPro" id="IPR016135">
    <property type="entry name" value="UBQ-conjugating_enzyme/RWD"/>
</dbReference>
<proteinExistence type="inferred from homology"/>
<dbReference type="GO" id="GO:0005524">
    <property type="term" value="F:ATP binding"/>
    <property type="evidence" value="ECO:0007669"/>
    <property type="project" value="UniProtKB-UniRule"/>
</dbReference>
<dbReference type="AlphaFoldDB" id="A0A139ADU3"/>
<dbReference type="PANTHER" id="PTHR24067">
    <property type="entry name" value="UBIQUITIN-CONJUGATING ENZYME E2"/>
    <property type="match status" value="1"/>
</dbReference>
<dbReference type="STRING" id="1344416.A0A139ADU3"/>
<evidence type="ECO:0000256" key="4">
    <source>
        <dbReference type="RuleBase" id="RU362109"/>
    </source>
</evidence>
<sequence length="157" mass="17743">MSSDLQKGKGGDGFSAGLVDDNIYEWQVTIVGPADTMYEGGLYRAKLSFPTSYPMQPPTMTFLTEMWHPNIYPDGKVCISILHPPEDDQYGYEKASERWLPIHTVETILVSVISLLSSPNDDSPANVDAAKQLREDAKGYRRKVRRLVEKSMEQDWD</sequence>
<feature type="active site" description="Glycyl thioester intermediate" evidence="3">
    <location>
        <position position="78"/>
    </location>
</feature>
<dbReference type="SUPFAM" id="SSF54495">
    <property type="entry name" value="UBC-like"/>
    <property type="match status" value="1"/>
</dbReference>
<dbReference type="InterPro" id="IPR023313">
    <property type="entry name" value="UBQ-conjugating_AS"/>
</dbReference>
<evidence type="ECO:0000313" key="6">
    <source>
        <dbReference type="EMBL" id="KXS14996.1"/>
    </source>
</evidence>
<comment type="similarity">
    <text evidence="4">Belongs to the ubiquitin-conjugating enzyme family.</text>
</comment>
<protein>
    <submittedName>
        <fullName evidence="6">Ubiquitin-conjugating enzyme</fullName>
    </submittedName>
</protein>
<name>A0A139ADU3_GONPJ</name>
<evidence type="ECO:0000256" key="1">
    <source>
        <dbReference type="ARBA" id="ARBA00022679"/>
    </source>
</evidence>
<dbReference type="InterPro" id="IPR050113">
    <property type="entry name" value="Ub_conjugating_enzyme"/>
</dbReference>
<dbReference type="OMA" id="MFEWEVM"/>
<feature type="domain" description="UBC core" evidence="5">
    <location>
        <begin position="1"/>
        <end position="153"/>
    </location>
</feature>
<dbReference type="Gene3D" id="3.10.110.10">
    <property type="entry name" value="Ubiquitin Conjugating Enzyme"/>
    <property type="match status" value="1"/>
</dbReference>
<evidence type="ECO:0000256" key="3">
    <source>
        <dbReference type="PROSITE-ProRule" id="PRU10133"/>
    </source>
</evidence>
<keyword evidence="1" id="KW-0808">Transferase</keyword>
<dbReference type="PROSITE" id="PS50127">
    <property type="entry name" value="UBC_2"/>
    <property type="match status" value="1"/>
</dbReference>
<dbReference type="GO" id="GO:0016740">
    <property type="term" value="F:transferase activity"/>
    <property type="evidence" value="ECO:0007669"/>
    <property type="project" value="UniProtKB-KW"/>
</dbReference>
<keyword evidence="2 4" id="KW-0833">Ubl conjugation pathway</keyword>
<organism evidence="6 7">
    <name type="scientific">Gonapodya prolifera (strain JEL478)</name>
    <name type="common">Monoblepharis prolifera</name>
    <dbReference type="NCBI Taxonomy" id="1344416"/>
    <lineage>
        <taxon>Eukaryota</taxon>
        <taxon>Fungi</taxon>
        <taxon>Fungi incertae sedis</taxon>
        <taxon>Chytridiomycota</taxon>
        <taxon>Chytridiomycota incertae sedis</taxon>
        <taxon>Monoblepharidomycetes</taxon>
        <taxon>Monoblepharidales</taxon>
        <taxon>Gonapodyaceae</taxon>
        <taxon>Gonapodya</taxon>
    </lineage>
</organism>
<keyword evidence="4" id="KW-0067">ATP-binding</keyword>
<dbReference type="PROSITE" id="PS00183">
    <property type="entry name" value="UBC_1"/>
    <property type="match status" value="1"/>
</dbReference>
<dbReference type="InterPro" id="IPR000608">
    <property type="entry name" value="UBC"/>
</dbReference>
<dbReference type="CDD" id="cd23795">
    <property type="entry name" value="UBCc_UBE2G1"/>
    <property type="match status" value="1"/>
</dbReference>
<dbReference type="EMBL" id="KQ965765">
    <property type="protein sequence ID" value="KXS14996.1"/>
    <property type="molecule type" value="Genomic_DNA"/>
</dbReference>
<gene>
    <name evidence="6" type="ORF">M427DRAFT_99197</name>
</gene>
<evidence type="ECO:0000256" key="2">
    <source>
        <dbReference type="ARBA" id="ARBA00022786"/>
    </source>
</evidence>
<dbReference type="Proteomes" id="UP000070544">
    <property type="component" value="Unassembled WGS sequence"/>
</dbReference>
<accession>A0A139ADU3</accession>
<dbReference type="FunFam" id="3.10.110.10:FF:000051">
    <property type="entry name" value="ubiquitin-conjugating enzyme E2 R2-like"/>
    <property type="match status" value="1"/>
</dbReference>
<reference evidence="6 7" key="1">
    <citation type="journal article" date="2015" name="Genome Biol. Evol.">
        <title>Phylogenomic analyses indicate that early fungi evolved digesting cell walls of algal ancestors of land plants.</title>
        <authorList>
            <person name="Chang Y."/>
            <person name="Wang S."/>
            <person name="Sekimoto S."/>
            <person name="Aerts A.L."/>
            <person name="Choi C."/>
            <person name="Clum A."/>
            <person name="LaButti K.M."/>
            <person name="Lindquist E.A."/>
            <person name="Yee Ngan C."/>
            <person name="Ohm R.A."/>
            <person name="Salamov A.A."/>
            <person name="Grigoriev I.V."/>
            <person name="Spatafora J.W."/>
            <person name="Berbee M.L."/>
        </authorList>
    </citation>
    <scope>NUCLEOTIDE SEQUENCE [LARGE SCALE GENOMIC DNA]</scope>
    <source>
        <strain evidence="6 7">JEL478</strain>
    </source>
</reference>
<evidence type="ECO:0000259" key="5">
    <source>
        <dbReference type="PROSITE" id="PS50127"/>
    </source>
</evidence>